<keyword evidence="4" id="KW-1185">Reference proteome</keyword>
<name>A0ABS1BGI0_9SPHI</name>
<dbReference type="RefSeq" id="WP_200584743.1">
    <property type="nucleotide sequence ID" value="NZ_JAEHFY010000004.1"/>
</dbReference>
<evidence type="ECO:0000256" key="2">
    <source>
        <dbReference type="SAM" id="SignalP"/>
    </source>
</evidence>
<reference evidence="3 4" key="1">
    <citation type="submission" date="2020-12" db="EMBL/GenBank/DDBJ databases">
        <title>Bacterial novel species Pedobacter sp. SD-b isolated from soil.</title>
        <authorList>
            <person name="Jung H.-Y."/>
        </authorList>
    </citation>
    <scope>NUCLEOTIDE SEQUENCE [LARGE SCALE GENOMIC DNA]</scope>
    <source>
        <strain evidence="3 4">SD-b</strain>
    </source>
</reference>
<keyword evidence="2" id="KW-0732">Signal</keyword>
<comment type="caution">
    <text evidence="3">The sequence shown here is derived from an EMBL/GenBank/DDBJ whole genome shotgun (WGS) entry which is preliminary data.</text>
</comment>
<sequence length="322" mass="34529">MNKILNLLSVGLLASSVAVAQDMPAKAKTFGGRDQYKTISIGVNAGALAPVVLTGGSNDYTNWDANFGYGVSLRKQLGHVFGLQLNGIFGDVEGNNNDAPGQAVDGYKSFKTKIAYGVNLAGVLNLGSINFLKKENVINFTATAGYGLLAYAPSYVVKTSGADATIDWKGKATAGDDYIKEAYIPVGVGAKFKVTECISFNINYLMNYIDGDNFDAKYGKPNSKDKFSYSSVGLEFSLGAKSKPDLTWANPVSTMYDELKDNSLKDDVKKLKARTTKVENDVQDMKKDSDGDGVADHLDKCPDTPKDKKVDGAGCPVFVIEK</sequence>
<dbReference type="InterPro" id="IPR028974">
    <property type="entry name" value="TSP_type-3_rpt"/>
</dbReference>
<feature type="signal peptide" evidence="2">
    <location>
        <begin position="1"/>
        <end position="20"/>
    </location>
</feature>
<accession>A0ABS1BGI0</accession>
<feature type="chain" id="PRO_5045126501" description="OmpA-OmpF porin, OOP family" evidence="2">
    <location>
        <begin position="21"/>
        <end position="322"/>
    </location>
</feature>
<proteinExistence type="predicted"/>
<evidence type="ECO:0000313" key="4">
    <source>
        <dbReference type="Proteomes" id="UP000660024"/>
    </source>
</evidence>
<protein>
    <recommendedName>
        <fullName evidence="5">OmpA-OmpF porin, OOP family</fullName>
    </recommendedName>
</protein>
<dbReference type="Proteomes" id="UP000660024">
    <property type="component" value="Unassembled WGS sequence"/>
</dbReference>
<feature type="region of interest" description="Disordered" evidence="1">
    <location>
        <begin position="280"/>
        <end position="309"/>
    </location>
</feature>
<evidence type="ECO:0008006" key="5">
    <source>
        <dbReference type="Google" id="ProtNLM"/>
    </source>
</evidence>
<dbReference type="EMBL" id="JAEHFY010000004">
    <property type="protein sequence ID" value="MBK0381958.1"/>
    <property type="molecule type" value="Genomic_DNA"/>
</dbReference>
<organism evidence="3 4">
    <name type="scientific">Pedobacter segetis</name>
    <dbReference type="NCBI Taxonomy" id="2793069"/>
    <lineage>
        <taxon>Bacteria</taxon>
        <taxon>Pseudomonadati</taxon>
        <taxon>Bacteroidota</taxon>
        <taxon>Sphingobacteriia</taxon>
        <taxon>Sphingobacteriales</taxon>
        <taxon>Sphingobacteriaceae</taxon>
        <taxon>Pedobacter</taxon>
    </lineage>
</organism>
<dbReference type="SUPFAM" id="SSF103647">
    <property type="entry name" value="TSP type-3 repeat"/>
    <property type="match status" value="1"/>
</dbReference>
<evidence type="ECO:0000256" key="1">
    <source>
        <dbReference type="SAM" id="MobiDB-lite"/>
    </source>
</evidence>
<gene>
    <name evidence="3" type="ORF">I5M32_03215</name>
</gene>
<evidence type="ECO:0000313" key="3">
    <source>
        <dbReference type="EMBL" id="MBK0381958.1"/>
    </source>
</evidence>